<dbReference type="Pfam" id="PF03308">
    <property type="entry name" value="MeaB"/>
    <property type="match status" value="1"/>
</dbReference>
<evidence type="ECO:0000313" key="7">
    <source>
        <dbReference type="EMBL" id="MBE1206073.1"/>
    </source>
</evidence>
<dbReference type="SUPFAM" id="SSF52540">
    <property type="entry name" value="P-loop containing nucleoside triphosphate hydrolases"/>
    <property type="match status" value="1"/>
</dbReference>
<sequence length="343" mass="36512">MATTWRRLLAKSLSAIENRSPGWREVLARAYAEQQDSLVLGVTGPPGVGKSTLIDALAAEWCGQGHRVGIIAVDPASPFSGGAVLGDRVRMRRCEDLDEVFIRSMSARGHSGGLTEAAVDLSAVMASFGVSRILLETVGVGQNEVDVAFVADCTLVVSVPGLGDSVQAAKAGLMEVGDIYVVNKGDLPGAATVKHDLGNMLALVFAGRPGRNEGKADRSMLAAVPGATRQRIEERYGDATLSGGAWHPPVVTVTASDAGVAGKLIEAIEACADWIDDSGQHERRRRHNLARHLRSILQRRLLDRHLGAGNAANLDDQMQEIIAGRSDPHRAAERIMDKDHADE</sequence>
<evidence type="ECO:0000256" key="4">
    <source>
        <dbReference type="ARBA" id="ARBA00023134"/>
    </source>
</evidence>
<gene>
    <name evidence="7" type="primary">meaB</name>
    <name evidence="7" type="ORF">IHE39_17390</name>
</gene>
<keyword evidence="3" id="KW-0378">Hydrolase</keyword>
<evidence type="ECO:0000256" key="5">
    <source>
        <dbReference type="ARBA" id="ARBA00023186"/>
    </source>
</evidence>
<dbReference type="InterPro" id="IPR027417">
    <property type="entry name" value="P-loop_NTPase"/>
</dbReference>
<protein>
    <submittedName>
        <fullName evidence="7">Methylmalonyl Co-A mutase-associated GTPase MeaB</fullName>
    </submittedName>
</protein>
<dbReference type="PANTHER" id="PTHR43087">
    <property type="entry name" value="LYSINE/ARGININE/ORNITHINE TRANSPORT SYSTEM KINASE"/>
    <property type="match status" value="1"/>
</dbReference>
<evidence type="ECO:0000256" key="6">
    <source>
        <dbReference type="SAM" id="MobiDB-lite"/>
    </source>
</evidence>
<dbReference type="PANTHER" id="PTHR43087:SF1">
    <property type="entry name" value="LAO_AO TRANSPORT SYSTEM ATPASE"/>
    <property type="match status" value="1"/>
</dbReference>
<feature type="compositionally biased region" description="Basic and acidic residues" evidence="6">
    <location>
        <begin position="326"/>
        <end position="343"/>
    </location>
</feature>
<keyword evidence="2" id="KW-0547">Nucleotide-binding</keyword>
<dbReference type="InterPro" id="IPR005129">
    <property type="entry name" value="GTPase_ArgK"/>
</dbReference>
<comment type="caution">
    <text evidence="7">The sequence shown here is derived from an EMBL/GenBank/DDBJ whole genome shotgun (WGS) entry which is preliminary data.</text>
</comment>
<organism evidence="7 8">
    <name type="scientific">Aminobacter carboxidus</name>
    <dbReference type="NCBI Taxonomy" id="376165"/>
    <lineage>
        <taxon>Bacteria</taxon>
        <taxon>Pseudomonadati</taxon>
        <taxon>Pseudomonadota</taxon>
        <taxon>Alphaproteobacteria</taxon>
        <taxon>Hyphomicrobiales</taxon>
        <taxon>Phyllobacteriaceae</taxon>
        <taxon>Aminobacter</taxon>
    </lineage>
</organism>
<dbReference type="EMBL" id="JACZEP010000005">
    <property type="protein sequence ID" value="MBE1206073.1"/>
    <property type="molecule type" value="Genomic_DNA"/>
</dbReference>
<evidence type="ECO:0000313" key="8">
    <source>
        <dbReference type="Proteomes" id="UP000598227"/>
    </source>
</evidence>
<keyword evidence="4" id="KW-0342">GTP-binding</keyword>
<evidence type="ECO:0000256" key="2">
    <source>
        <dbReference type="ARBA" id="ARBA00022741"/>
    </source>
</evidence>
<evidence type="ECO:0000256" key="3">
    <source>
        <dbReference type="ARBA" id="ARBA00022801"/>
    </source>
</evidence>
<dbReference type="NCBIfam" id="TIGR00750">
    <property type="entry name" value="lao"/>
    <property type="match status" value="1"/>
</dbReference>
<keyword evidence="5" id="KW-0143">Chaperone</keyword>
<proteinExistence type="inferred from homology"/>
<keyword evidence="8" id="KW-1185">Reference proteome</keyword>
<evidence type="ECO:0000256" key="1">
    <source>
        <dbReference type="ARBA" id="ARBA00009625"/>
    </source>
</evidence>
<comment type="similarity">
    <text evidence="1">Belongs to the SIMIBI class G3E GTPase family. ArgK/MeaB subfamily.</text>
</comment>
<dbReference type="Proteomes" id="UP000598227">
    <property type="component" value="Unassembled WGS sequence"/>
</dbReference>
<dbReference type="InterPro" id="IPR052040">
    <property type="entry name" value="GTPase/Isobutyryl-CoA_mutase"/>
</dbReference>
<reference evidence="7 8" key="1">
    <citation type="submission" date="2020-09" db="EMBL/GenBank/DDBJ databases">
        <title>Draft Genome Sequence of Aminobacter carboxidus type strain DSM 1086, a soil Gram-negative carboxydobacterium.</title>
        <authorList>
            <person name="Turrini P."/>
            <person name="Tescari M."/>
            <person name="Artuso I."/>
            <person name="Lugli G.A."/>
            <person name="Frangipani E."/>
            <person name="Ventura M."/>
            <person name="Visca P."/>
        </authorList>
    </citation>
    <scope>NUCLEOTIDE SEQUENCE [LARGE SCALE GENOMIC DNA]</scope>
    <source>
        <strain evidence="7 8">DSM 1086</strain>
    </source>
</reference>
<accession>A0ABR9GR11</accession>
<name>A0ABR9GR11_9HYPH</name>
<feature type="region of interest" description="Disordered" evidence="6">
    <location>
        <begin position="324"/>
        <end position="343"/>
    </location>
</feature>
<dbReference type="RefSeq" id="WP_192567354.1">
    <property type="nucleotide sequence ID" value="NZ_JACZEP010000005.1"/>
</dbReference>
<dbReference type="Gene3D" id="3.40.50.300">
    <property type="entry name" value="P-loop containing nucleotide triphosphate hydrolases"/>
    <property type="match status" value="1"/>
</dbReference>